<evidence type="ECO:0000256" key="4">
    <source>
        <dbReference type="ARBA" id="ARBA00022989"/>
    </source>
</evidence>
<dbReference type="PANTHER" id="PTHR13428:SF12">
    <property type="entry name" value="INNER NUCLEAR MEMBRANE PROTEIN MAN1"/>
    <property type="match status" value="1"/>
</dbReference>
<evidence type="ECO:0000256" key="1">
    <source>
        <dbReference type="ARBA" id="ARBA00004473"/>
    </source>
</evidence>
<feature type="compositionally biased region" description="Low complexity" evidence="7">
    <location>
        <begin position="80"/>
        <end position="97"/>
    </location>
</feature>
<dbReference type="Gene3D" id="1.10.720.40">
    <property type="match status" value="1"/>
</dbReference>
<dbReference type="WBParaSite" id="Pan_g5857.t1">
    <property type="protein sequence ID" value="Pan_g5857.t1"/>
    <property type="gene ID" value="Pan_g5857"/>
</dbReference>
<dbReference type="InterPro" id="IPR041885">
    <property type="entry name" value="MAN1_winged_helix_dom"/>
</dbReference>
<proteinExistence type="predicted"/>
<dbReference type="Pfam" id="PF03020">
    <property type="entry name" value="LEM"/>
    <property type="match status" value="1"/>
</dbReference>
<name>A0A7E4W1P7_PANRE</name>
<comment type="subcellular location">
    <subcellularLocation>
        <location evidence="1">Nucleus inner membrane</location>
        <topology evidence="1">Multi-pass membrane protein</topology>
    </subcellularLocation>
</comment>
<dbReference type="CDD" id="cd12934">
    <property type="entry name" value="LEM"/>
    <property type="match status" value="1"/>
</dbReference>
<dbReference type="GO" id="GO:0006998">
    <property type="term" value="P:nuclear envelope organization"/>
    <property type="evidence" value="ECO:0007669"/>
    <property type="project" value="TreeGrafter"/>
</dbReference>
<evidence type="ECO:0000313" key="10">
    <source>
        <dbReference type="WBParaSite" id="Pan_g5857.t1"/>
    </source>
</evidence>
<evidence type="ECO:0000256" key="7">
    <source>
        <dbReference type="SAM" id="MobiDB-lite"/>
    </source>
</evidence>
<evidence type="ECO:0000256" key="2">
    <source>
        <dbReference type="ARBA" id="ARBA00022553"/>
    </source>
</evidence>
<organism evidence="9 10">
    <name type="scientific">Panagrellus redivivus</name>
    <name type="common">Microworm</name>
    <dbReference type="NCBI Taxonomy" id="6233"/>
    <lineage>
        <taxon>Eukaryota</taxon>
        <taxon>Metazoa</taxon>
        <taxon>Ecdysozoa</taxon>
        <taxon>Nematoda</taxon>
        <taxon>Chromadorea</taxon>
        <taxon>Rhabditida</taxon>
        <taxon>Tylenchina</taxon>
        <taxon>Panagrolaimomorpha</taxon>
        <taxon>Panagrolaimoidea</taxon>
        <taxon>Panagrolaimidae</taxon>
        <taxon>Panagrellus</taxon>
    </lineage>
</organism>
<keyword evidence="6" id="KW-0539">Nucleus</keyword>
<dbReference type="InterPro" id="IPR003887">
    <property type="entry name" value="LEM_dom"/>
</dbReference>
<dbReference type="SUPFAM" id="SSF63451">
    <property type="entry name" value="LEM domain"/>
    <property type="match status" value="1"/>
</dbReference>
<accession>A0A7E4W1P7</accession>
<evidence type="ECO:0000259" key="8">
    <source>
        <dbReference type="PROSITE" id="PS50954"/>
    </source>
</evidence>
<dbReference type="Pfam" id="PF09402">
    <property type="entry name" value="MSC"/>
    <property type="match status" value="1"/>
</dbReference>
<dbReference type="PROSITE" id="PS50954">
    <property type="entry name" value="LEM"/>
    <property type="match status" value="1"/>
</dbReference>
<keyword evidence="4" id="KW-1133">Transmembrane helix</keyword>
<reference evidence="10" key="2">
    <citation type="submission" date="2020-10" db="UniProtKB">
        <authorList>
            <consortium name="WormBaseParasite"/>
        </authorList>
    </citation>
    <scope>IDENTIFICATION</scope>
</reference>
<dbReference type="GO" id="GO:0030514">
    <property type="term" value="P:negative regulation of BMP signaling pathway"/>
    <property type="evidence" value="ECO:0007669"/>
    <property type="project" value="TreeGrafter"/>
</dbReference>
<evidence type="ECO:0000256" key="3">
    <source>
        <dbReference type="ARBA" id="ARBA00022692"/>
    </source>
</evidence>
<keyword evidence="5" id="KW-0472">Membrane</keyword>
<feature type="compositionally biased region" description="Low complexity" evidence="7">
    <location>
        <begin position="111"/>
        <end position="150"/>
    </location>
</feature>
<keyword evidence="3" id="KW-0812">Transmembrane</keyword>
<dbReference type="GO" id="GO:0031490">
    <property type="term" value="F:chromatin DNA binding"/>
    <property type="evidence" value="ECO:0007669"/>
    <property type="project" value="TreeGrafter"/>
</dbReference>
<dbReference type="InterPro" id="IPR052277">
    <property type="entry name" value="INM_ESCRT-Associated"/>
</dbReference>
<feature type="domain" description="LEM" evidence="8">
    <location>
        <begin position="17"/>
        <end position="61"/>
    </location>
</feature>
<dbReference type="SMART" id="SM00540">
    <property type="entry name" value="LEM"/>
    <property type="match status" value="1"/>
</dbReference>
<dbReference type="InterPro" id="IPR011015">
    <property type="entry name" value="LEM/LEM-like_dom_sf"/>
</dbReference>
<protein>
    <submittedName>
        <fullName evidence="10">LEM domain-containing protein</fullName>
    </submittedName>
</protein>
<keyword evidence="9" id="KW-1185">Reference proteome</keyword>
<dbReference type="AlphaFoldDB" id="A0A7E4W1P7"/>
<keyword evidence="2" id="KW-0597">Phosphoprotein</keyword>
<dbReference type="GO" id="GO:0005637">
    <property type="term" value="C:nuclear inner membrane"/>
    <property type="evidence" value="ECO:0007669"/>
    <property type="project" value="UniProtKB-SubCell"/>
</dbReference>
<dbReference type="InterPro" id="IPR018996">
    <property type="entry name" value="Man1/Src1-like_C"/>
</dbReference>
<evidence type="ECO:0000313" key="9">
    <source>
        <dbReference type="Proteomes" id="UP000492821"/>
    </source>
</evidence>
<dbReference type="PANTHER" id="PTHR13428">
    <property type="entry name" value="INNER NUCLEAR MEMBRANE PROTEIN MAN1 LEM DOMAIN CONTAINING PROTEIN"/>
    <property type="match status" value="1"/>
</dbReference>
<dbReference type="Proteomes" id="UP000492821">
    <property type="component" value="Unassembled WGS sequence"/>
</dbReference>
<evidence type="ECO:0000256" key="6">
    <source>
        <dbReference type="ARBA" id="ARBA00023242"/>
    </source>
</evidence>
<sequence length="267" mass="28803">MAVGLPTKVMIKVTMSEEYIAGLSDNDLLDKLLAHVAAVGPVTGTSRRVLEKELARLMAGPNAIQTTTPRKPMTKSPARSVVSKPSPPTTTTAPRPVENNFSSSISQSRVSDAFSSSRGSLGSSAHASSRGSVGSSAPQSSLRGSVGSSSYDTRKSAYPSLDSTSADRVAPVANWHGAGKTRGQLHAIKDVVAHNDCKKTTSSPDPVAINQLRDDLFPVYRRTKYEEKLWNECETVLLQKDSRIRCDLHRTKDGDTVTAFRWIGTKY</sequence>
<feature type="region of interest" description="Disordered" evidence="7">
    <location>
        <begin position="60"/>
        <end position="154"/>
    </location>
</feature>
<reference evidence="9" key="1">
    <citation type="journal article" date="2013" name="Genetics">
        <title>The draft genome and transcriptome of Panagrellus redivivus are shaped by the harsh demands of a free-living lifestyle.</title>
        <authorList>
            <person name="Srinivasan J."/>
            <person name="Dillman A.R."/>
            <person name="Macchietto M.G."/>
            <person name="Heikkinen L."/>
            <person name="Lakso M."/>
            <person name="Fracchia K.M."/>
            <person name="Antoshechkin I."/>
            <person name="Mortazavi A."/>
            <person name="Wong G."/>
            <person name="Sternberg P.W."/>
        </authorList>
    </citation>
    <scope>NUCLEOTIDE SEQUENCE [LARGE SCALE GENOMIC DNA]</scope>
    <source>
        <strain evidence="9">MT8872</strain>
    </source>
</reference>
<evidence type="ECO:0000256" key="5">
    <source>
        <dbReference type="ARBA" id="ARBA00023136"/>
    </source>
</evidence>
<feature type="compositionally biased region" description="Polar residues" evidence="7">
    <location>
        <begin position="99"/>
        <end position="110"/>
    </location>
</feature>
<dbReference type="Gene3D" id="1.10.10.1180">
    <property type="entry name" value="MAN1, winged-helix domain"/>
    <property type="match status" value="1"/>
</dbReference>